<sequence length="91" mass="9664">MCDEAKFSPTAPPTPGGMEAAGLSAKVCHHSHCRCCLQRISHEIIGGEAGKAPAIDRGGGPKDMMLVVNDFLMVLPVEVRAASARPMLERH</sequence>
<comment type="caution">
    <text evidence="2">The sequence shown here is derived from an EMBL/GenBank/DDBJ whole genome shotgun (WGS) entry which is preliminary data.</text>
</comment>
<feature type="region of interest" description="Disordered" evidence="1">
    <location>
        <begin position="1"/>
        <end position="20"/>
    </location>
</feature>
<protein>
    <recommendedName>
        <fullName evidence="4">CENP-V/GFA domain-containing protein</fullName>
    </recommendedName>
</protein>
<dbReference type="EMBL" id="JAVDVQ010000021">
    <property type="protein sequence ID" value="MDR7084327.1"/>
    <property type="molecule type" value="Genomic_DNA"/>
</dbReference>
<dbReference type="RefSeq" id="WP_310060561.1">
    <property type="nucleotide sequence ID" value="NZ_JAVDVQ010000021.1"/>
</dbReference>
<accession>A0ABU1UGK1</accession>
<keyword evidence="3" id="KW-1185">Reference proteome</keyword>
<proteinExistence type="predicted"/>
<evidence type="ECO:0008006" key="4">
    <source>
        <dbReference type="Google" id="ProtNLM"/>
    </source>
</evidence>
<name>A0ABU1UGK1_9MICC</name>
<gene>
    <name evidence="2" type="ORF">J2X01_003635</name>
</gene>
<reference evidence="2 3" key="1">
    <citation type="submission" date="2023-07" db="EMBL/GenBank/DDBJ databases">
        <title>Sorghum-associated microbial communities from plants grown in Nebraska, USA.</title>
        <authorList>
            <person name="Schachtman D."/>
        </authorList>
    </citation>
    <scope>NUCLEOTIDE SEQUENCE [LARGE SCALE GENOMIC DNA]</scope>
    <source>
        <strain evidence="2 3">BE167</strain>
    </source>
</reference>
<evidence type="ECO:0000313" key="2">
    <source>
        <dbReference type="EMBL" id="MDR7084327.1"/>
    </source>
</evidence>
<evidence type="ECO:0000256" key="1">
    <source>
        <dbReference type="SAM" id="MobiDB-lite"/>
    </source>
</evidence>
<dbReference type="Proteomes" id="UP001252243">
    <property type="component" value="Unassembled WGS sequence"/>
</dbReference>
<organism evidence="2 3">
    <name type="scientific">Arthrobacter ginsengisoli</name>
    <dbReference type="NCBI Taxonomy" id="1356565"/>
    <lineage>
        <taxon>Bacteria</taxon>
        <taxon>Bacillati</taxon>
        <taxon>Actinomycetota</taxon>
        <taxon>Actinomycetes</taxon>
        <taxon>Micrococcales</taxon>
        <taxon>Micrococcaceae</taxon>
        <taxon>Arthrobacter</taxon>
    </lineage>
</organism>
<evidence type="ECO:0000313" key="3">
    <source>
        <dbReference type="Proteomes" id="UP001252243"/>
    </source>
</evidence>